<name>A0A9D4S5Q0_DREPO</name>
<accession>A0A9D4S5Q0</accession>
<reference evidence="1" key="1">
    <citation type="journal article" date="2019" name="bioRxiv">
        <title>The Genome of the Zebra Mussel, Dreissena polymorpha: A Resource for Invasive Species Research.</title>
        <authorList>
            <person name="McCartney M.A."/>
            <person name="Auch B."/>
            <person name="Kono T."/>
            <person name="Mallez S."/>
            <person name="Zhang Y."/>
            <person name="Obille A."/>
            <person name="Becker A."/>
            <person name="Abrahante J.E."/>
            <person name="Garbe J."/>
            <person name="Badalamenti J.P."/>
            <person name="Herman A."/>
            <person name="Mangelson H."/>
            <person name="Liachko I."/>
            <person name="Sullivan S."/>
            <person name="Sone E.D."/>
            <person name="Koren S."/>
            <person name="Silverstein K.A.T."/>
            <person name="Beckman K.B."/>
            <person name="Gohl D.M."/>
        </authorList>
    </citation>
    <scope>NUCLEOTIDE SEQUENCE</scope>
    <source>
        <strain evidence="1">Duluth1</strain>
        <tissue evidence="1">Whole animal</tissue>
    </source>
</reference>
<sequence length="66" mass="7511">MKRMYNLPGILAPPACIYVGGQRIGNGNWTWVSGEVVTQKVEGNQNCLFWFESRLYAEDCWDIVGK</sequence>
<dbReference type="InterPro" id="IPR016187">
    <property type="entry name" value="CTDL_fold"/>
</dbReference>
<dbReference type="SUPFAM" id="SSF56436">
    <property type="entry name" value="C-type lectin-like"/>
    <property type="match status" value="1"/>
</dbReference>
<evidence type="ECO:0000313" key="1">
    <source>
        <dbReference type="EMBL" id="KAH3890837.1"/>
    </source>
</evidence>
<protein>
    <submittedName>
        <fullName evidence="1">Uncharacterized protein</fullName>
    </submittedName>
</protein>
<organism evidence="1 2">
    <name type="scientific">Dreissena polymorpha</name>
    <name type="common">Zebra mussel</name>
    <name type="synonym">Mytilus polymorpha</name>
    <dbReference type="NCBI Taxonomy" id="45954"/>
    <lineage>
        <taxon>Eukaryota</taxon>
        <taxon>Metazoa</taxon>
        <taxon>Spiralia</taxon>
        <taxon>Lophotrochozoa</taxon>
        <taxon>Mollusca</taxon>
        <taxon>Bivalvia</taxon>
        <taxon>Autobranchia</taxon>
        <taxon>Heteroconchia</taxon>
        <taxon>Euheterodonta</taxon>
        <taxon>Imparidentia</taxon>
        <taxon>Neoheterodontei</taxon>
        <taxon>Myida</taxon>
        <taxon>Dreissenoidea</taxon>
        <taxon>Dreissenidae</taxon>
        <taxon>Dreissena</taxon>
    </lineage>
</organism>
<dbReference type="AlphaFoldDB" id="A0A9D4S5Q0"/>
<comment type="caution">
    <text evidence="1">The sequence shown here is derived from an EMBL/GenBank/DDBJ whole genome shotgun (WGS) entry which is preliminary data.</text>
</comment>
<dbReference type="Proteomes" id="UP000828390">
    <property type="component" value="Unassembled WGS sequence"/>
</dbReference>
<proteinExistence type="predicted"/>
<gene>
    <name evidence="1" type="ORF">DPMN_014926</name>
</gene>
<reference evidence="1" key="2">
    <citation type="submission" date="2020-11" db="EMBL/GenBank/DDBJ databases">
        <authorList>
            <person name="McCartney M.A."/>
            <person name="Auch B."/>
            <person name="Kono T."/>
            <person name="Mallez S."/>
            <person name="Becker A."/>
            <person name="Gohl D.M."/>
            <person name="Silverstein K.A.T."/>
            <person name="Koren S."/>
            <person name="Bechman K.B."/>
            <person name="Herman A."/>
            <person name="Abrahante J.E."/>
            <person name="Garbe J."/>
        </authorList>
    </citation>
    <scope>NUCLEOTIDE SEQUENCE</scope>
    <source>
        <strain evidence="1">Duluth1</strain>
        <tissue evidence="1">Whole animal</tissue>
    </source>
</reference>
<evidence type="ECO:0000313" key="2">
    <source>
        <dbReference type="Proteomes" id="UP000828390"/>
    </source>
</evidence>
<keyword evidence="2" id="KW-1185">Reference proteome</keyword>
<dbReference type="EMBL" id="JAIWYP010000001">
    <property type="protein sequence ID" value="KAH3890837.1"/>
    <property type="molecule type" value="Genomic_DNA"/>
</dbReference>